<accession>A0A232FC03</accession>
<evidence type="ECO:0008006" key="5">
    <source>
        <dbReference type="Google" id="ProtNLM"/>
    </source>
</evidence>
<organism evidence="3 4">
    <name type="scientific">Trichomalopsis sarcophagae</name>
    <dbReference type="NCBI Taxonomy" id="543379"/>
    <lineage>
        <taxon>Eukaryota</taxon>
        <taxon>Metazoa</taxon>
        <taxon>Ecdysozoa</taxon>
        <taxon>Arthropoda</taxon>
        <taxon>Hexapoda</taxon>
        <taxon>Insecta</taxon>
        <taxon>Pterygota</taxon>
        <taxon>Neoptera</taxon>
        <taxon>Endopterygota</taxon>
        <taxon>Hymenoptera</taxon>
        <taxon>Apocrita</taxon>
        <taxon>Proctotrupomorpha</taxon>
        <taxon>Chalcidoidea</taxon>
        <taxon>Pteromalidae</taxon>
        <taxon>Pteromalinae</taxon>
        <taxon>Trichomalopsis</taxon>
    </lineage>
</organism>
<dbReference type="EMBL" id="NNAY01000502">
    <property type="protein sequence ID" value="OXU27969.1"/>
    <property type="molecule type" value="Genomic_DNA"/>
</dbReference>
<evidence type="ECO:0000313" key="4">
    <source>
        <dbReference type="Proteomes" id="UP000215335"/>
    </source>
</evidence>
<feature type="region of interest" description="Disordered" evidence="1">
    <location>
        <begin position="197"/>
        <end position="220"/>
    </location>
</feature>
<name>A0A232FC03_9HYME</name>
<proteinExistence type="predicted"/>
<keyword evidence="4" id="KW-1185">Reference proteome</keyword>
<evidence type="ECO:0000256" key="1">
    <source>
        <dbReference type="SAM" id="MobiDB-lite"/>
    </source>
</evidence>
<evidence type="ECO:0000313" key="3">
    <source>
        <dbReference type="EMBL" id="OXU27969.1"/>
    </source>
</evidence>
<dbReference type="STRING" id="543379.A0A232FC03"/>
<protein>
    <recommendedName>
        <fullName evidence="5">Transmembrane protein</fullName>
    </recommendedName>
</protein>
<dbReference type="AlphaFoldDB" id="A0A232FC03"/>
<comment type="caution">
    <text evidence="3">The sequence shown here is derived from an EMBL/GenBank/DDBJ whole genome shotgun (WGS) entry which is preliminary data.</text>
</comment>
<feature type="compositionally biased region" description="Basic and acidic residues" evidence="1">
    <location>
        <begin position="204"/>
        <end position="220"/>
    </location>
</feature>
<sequence length="220" mass="25362">MIEHNGYQQTRSNDVEFEKRQAFEIRLKVITRAQIRGRGRNAISSFQLERITVFPHKAATARGRIKSSRSNLAQLETSLKTNLTAGLDEKKTKDSRDSSDRRMKAVCFLHAILGQSALAVVVVVVVVVYFIRLGSGLLKAPHDREKRGERREVDVRELQDSREREAKLERERIEKQRAAEQAVHKHFEESLRLAQQKKKVIRVKSTDRSRAHSRDGKLEK</sequence>
<dbReference type="Proteomes" id="UP000215335">
    <property type="component" value="Unassembled WGS sequence"/>
</dbReference>
<keyword evidence="2" id="KW-0472">Membrane</keyword>
<keyword evidence="2" id="KW-0812">Transmembrane</keyword>
<dbReference type="OrthoDB" id="7701735at2759"/>
<feature type="transmembrane region" description="Helical" evidence="2">
    <location>
        <begin position="105"/>
        <end position="131"/>
    </location>
</feature>
<keyword evidence="2" id="KW-1133">Transmembrane helix</keyword>
<gene>
    <name evidence="3" type="ORF">TSAR_000950</name>
</gene>
<reference evidence="3 4" key="1">
    <citation type="journal article" date="2017" name="Curr. Biol.">
        <title>The Evolution of Venom by Co-option of Single-Copy Genes.</title>
        <authorList>
            <person name="Martinson E.O."/>
            <person name="Mrinalini"/>
            <person name="Kelkar Y.D."/>
            <person name="Chang C.H."/>
            <person name="Werren J.H."/>
        </authorList>
    </citation>
    <scope>NUCLEOTIDE SEQUENCE [LARGE SCALE GENOMIC DNA]</scope>
    <source>
        <strain evidence="3 4">Alberta</strain>
        <tissue evidence="3">Whole body</tissue>
    </source>
</reference>
<evidence type="ECO:0000256" key="2">
    <source>
        <dbReference type="SAM" id="Phobius"/>
    </source>
</evidence>